<dbReference type="GO" id="GO:0005886">
    <property type="term" value="C:plasma membrane"/>
    <property type="evidence" value="ECO:0007669"/>
    <property type="project" value="UniProtKB-SubCell"/>
</dbReference>
<dbReference type="EMBL" id="RDQO01000001">
    <property type="protein sequence ID" value="RMX07733.1"/>
    <property type="molecule type" value="Genomic_DNA"/>
</dbReference>
<dbReference type="Proteomes" id="UP000278006">
    <property type="component" value="Unassembled WGS sequence"/>
</dbReference>
<name>A0A3M6QXY5_9BURK</name>
<feature type="transmembrane region" description="Helical" evidence="6">
    <location>
        <begin position="297"/>
        <end position="315"/>
    </location>
</feature>
<evidence type="ECO:0000256" key="2">
    <source>
        <dbReference type="ARBA" id="ARBA00022475"/>
    </source>
</evidence>
<evidence type="ECO:0000256" key="1">
    <source>
        <dbReference type="ARBA" id="ARBA00004651"/>
    </source>
</evidence>
<keyword evidence="2" id="KW-1003">Cell membrane</keyword>
<feature type="transmembrane region" description="Helical" evidence="6">
    <location>
        <begin position="177"/>
        <end position="197"/>
    </location>
</feature>
<evidence type="ECO:0000259" key="7">
    <source>
        <dbReference type="Pfam" id="PF05425"/>
    </source>
</evidence>
<protein>
    <recommendedName>
        <fullName evidence="7">Copper resistance protein D domain-containing protein</fullName>
    </recommendedName>
</protein>
<feature type="domain" description="Copper resistance protein D" evidence="7">
    <location>
        <begin position="214"/>
        <end position="314"/>
    </location>
</feature>
<comment type="subcellular location">
    <subcellularLocation>
        <location evidence="1">Cell membrane</location>
        <topology evidence="1">Multi-pass membrane protein</topology>
    </subcellularLocation>
</comment>
<reference evidence="8 9" key="1">
    <citation type="submission" date="2018-10" db="EMBL/GenBank/DDBJ databases">
        <title>Draft genome of Cortibacter populi DSM10536.</title>
        <authorList>
            <person name="Bernier A.-M."/>
            <person name="Bernard K."/>
        </authorList>
    </citation>
    <scope>NUCLEOTIDE SEQUENCE [LARGE SCALE GENOMIC DNA]</scope>
    <source>
        <strain evidence="8 9">DSM 105136</strain>
    </source>
</reference>
<feature type="transmembrane region" description="Helical" evidence="6">
    <location>
        <begin position="71"/>
        <end position="92"/>
    </location>
</feature>
<proteinExistence type="predicted"/>
<keyword evidence="5 6" id="KW-0472">Membrane</keyword>
<dbReference type="OrthoDB" id="9765171at2"/>
<evidence type="ECO:0000256" key="6">
    <source>
        <dbReference type="SAM" id="Phobius"/>
    </source>
</evidence>
<feature type="transmembrane region" description="Helical" evidence="6">
    <location>
        <begin position="373"/>
        <end position="393"/>
    </location>
</feature>
<sequence length="649" mass="70460">MPWSFSDLAPPLLLLGRGLDLIASLQIFGALLFALWIARPWQLPDTTGTTDSASASAGFVHTAFGQWTRRLLLVALCLQLLAVLVWLPAQAMTMTEQAGLPALWLVASETQFGQALLGRTGLSLAAVWLAVSSWPQGSDSQQSTLSQQRLLPAALLAATAVALQARLGHAAALEDRALAWLVALHVLAAGAWLGGLLPLRQWLRLASPSAARLAVTRFSWLGLLAVATLALTAWWQSERLIGNPLTQLGGWLGTRYGQLALLKILGFALLLAFAAFHRLVLTPRLPHTGASALRRSIGWETVAGLPVLLLAVLLASQPPALHLQPQWPLPWQPDPRAWEKPWIRTEVWRGLVLAGVLLLGLASLLWRRTRVAGPLLAALLLLWLPAPNLRHFVLPAHPGSFYRSETGYTAAAIVRGEELLQRHCTEACARSEDNPADLSVYNIWQRSDGDLFDWLTRVFDRIGHSPFAHGTIATLDARQRWQLIDYFRARVSGHIVQGTQRWPYAVPPPALAIDCPHRPERSLTQLRGHFVYLLADPGSAAAPASGWLPAAVDDMAVVTVRVGRLPSIGENPAVDCTAHGPDAWQALAIAGGRPLGQLAGTGFLIDPDGWLRLQIVPEDAPPSATDWRRELEVIASTPQPGRAAAGHRH</sequence>
<organism evidence="8 9">
    <name type="scientific">Corticibacter populi</name>
    <dbReference type="NCBI Taxonomy" id="1550736"/>
    <lineage>
        <taxon>Bacteria</taxon>
        <taxon>Pseudomonadati</taxon>
        <taxon>Pseudomonadota</taxon>
        <taxon>Betaproteobacteria</taxon>
        <taxon>Burkholderiales</taxon>
        <taxon>Comamonadaceae</taxon>
        <taxon>Corticibacter</taxon>
    </lineage>
</organism>
<dbReference type="InterPro" id="IPR008457">
    <property type="entry name" value="Cu-R_CopD_dom"/>
</dbReference>
<dbReference type="Pfam" id="PF05425">
    <property type="entry name" value="CopD"/>
    <property type="match status" value="1"/>
</dbReference>
<comment type="caution">
    <text evidence="8">The sequence shown here is derived from an EMBL/GenBank/DDBJ whole genome shotgun (WGS) entry which is preliminary data.</text>
</comment>
<dbReference type="AlphaFoldDB" id="A0A3M6QXY5"/>
<gene>
    <name evidence="8" type="ORF">D8I35_00920</name>
</gene>
<evidence type="ECO:0000256" key="5">
    <source>
        <dbReference type="ARBA" id="ARBA00023136"/>
    </source>
</evidence>
<evidence type="ECO:0000256" key="3">
    <source>
        <dbReference type="ARBA" id="ARBA00022692"/>
    </source>
</evidence>
<feature type="transmembrane region" description="Helical" evidence="6">
    <location>
        <begin position="12"/>
        <end position="37"/>
    </location>
</feature>
<dbReference type="PANTHER" id="PTHR34820:SF4">
    <property type="entry name" value="INNER MEMBRANE PROTEIN YEBZ"/>
    <property type="match status" value="1"/>
</dbReference>
<evidence type="ECO:0000313" key="9">
    <source>
        <dbReference type="Proteomes" id="UP000278006"/>
    </source>
</evidence>
<accession>A0A3M6QXY5</accession>
<feature type="transmembrane region" description="Helical" evidence="6">
    <location>
        <begin position="256"/>
        <end position="276"/>
    </location>
</feature>
<keyword evidence="3 6" id="KW-0812">Transmembrane</keyword>
<feature type="transmembrane region" description="Helical" evidence="6">
    <location>
        <begin position="347"/>
        <end position="366"/>
    </location>
</feature>
<keyword evidence="4 6" id="KW-1133">Transmembrane helix</keyword>
<feature type="transmembrane region" description="Helical" evidence="6">
    <location>
        <begin position="218"/>
        <end position="236"/>
    </location>
</feature>
<dbReference type="PANTHER" id="PTHR34820">
    <property type="entry name" value="INNER MEMBRANE PROTEIN YEBZ"/>
    <property type="match status" value="1"/>
</dbReference>
<dbReference type="InterPro" id="IPR032694">
    <property type="entry name" value="CopC/D"/>
</dbReference>
<keyword evidence="9" id="KW-1185">Reference proteome</keyword>
<evidence type="ECO:0000256" key="4">
    <source>
        <dbReference type="ARBA" id="ARBA00022989"/>
    </source>
</evidence>
<evidence type="ECO:0000313" key="8">
    <source>
        <dbReference type="EMBL" id="RMX07733.1"/>
    </source>
</evidence>
<dbReference type="GO" id="GO:0006825">
    <property type="term" value="P:copper ion transport"/>
    <property type="evidence" value="ECO:0007669"/>
    <property type="project" value="InterPro"/>
</dbReference>
<dbReference type="RefSeq" id="WP_122225854.1">
    <property type="nucleotide sequence ID" value="NZ_RDQO01000001.1"/>
</dbReference>